<reference evidence="11 12" key="1">
    <citation type="journal article" date="2021" name="Sci. Rep.">
        <title>The genome of the diatom Chaetoceros tenuissimus carries an ancient integrated fragment of an extant virus.</title>
        <authorList>
            <person name="Hongo Y."/>
            <person name="Kimura K."/>
            <person name="Takaki Y."/>
            <person name="Yoshida Y."/>
            <person name="Baba S."/>
            <person name="Kobayashi G."/>
            <person name="Nagasaki K."/>
            <person name="Hano T."/>
            <person name="Tomaru Y."/>
        </authorList>
    </citation>
    <scope>NUCLEOTIDE SEQUENCE [LARGE SCALE GENOMIC DNA]</scope>
    <source>
        <strain evidence="11 12">NIES-3715</strain>
    </source>
</reference>
<gene>
    <name evidence="11" type="ORF">CTEN210_14978</name>
</gene>
<evidence type="ECO:0000313" key="12">
    <source>
        <dbReference type="Proteomes" id="UP001054902"/>
    </source>
</evidence>
<dbReference type="AlphaFoldDB" id="A0AAD3HC83"/>
<dbReference type="Proteomes" id="UP001054902">
    <property type="component" value="Unassembled WGS sequence"/>
</dbReference>
<organism evidence="11 12">
    <name type="scientific">Chaetoceros tenuissimus</name>
    <dbReference type="NCBI Taxonomy" id="426638"/>
    <lineage>
        <taxon>Eukaryota</taxon>
        <taxon>Sar</taxon>
        <taxon>Stramenopiles</taxon>
        <taxon>Ochrophyta</taxon>
        <taxon>Bacillariophyta</taxon>
        <taxon>Coscinodiscophyceae</taxon>
        <taxon>Chaetocerotophycidae</taxon>
        <taxon>Chaetocerotales</taxon>
        <taxon>Chaetocerotaceae</taxon>
        <taxon>Chaetoceros</taxon>
    </lineage>
</organism>
<comment type="caution">
    <text evidence="11">The sequence shown here is derived from an EMBL/GenBank/DDBJ whole genome shotgun (WGS) entry which is preliminary data.</text>
</comment>
<feature type="compositionally biased region" description="Polar residues" evidence="10">
    <location>
        <begin position="374"/>
        <end position="387"/>
    </location>
</feature>
<evidence type="ECO:0000256" key="6">
    <source>
        <dbReference type="ARBA" id="ARBA00023015"/>
    </source>
</evidence>
<dbReference type="PANTHER" id="PTHR15975">
    <property type="entry name" value="CCR4-NOT TRANSCRIPTION COMPLEX SUBUNIT 11"/>
    <property type="match status" value="1"/>
</dbReference>
<proteinExistence type="inferred from homology"/>
<evidence type="ECO:0000256" key="1">
    <source>
        <dbReference type="ARBA" id="ARBA00004123"/>
    </source>
</evidence>
<evidence type="ECO:0000256" key="9">
    <source>
        <dbReference type="ARBA" id="ARBA00023242"/>
    </source>
</evidence>
<evidence type="ECO:0000313" key="11">
    <source>
        <dbReference type="EMBL" id="GFH58502.1"/>
    </source>
</evidence>
<name>A0AAD3HC83_9STRA</name>
<dbReference type="GO" id="GO:0005634">
    <property type="term" value="C:nucleus"/>
    <property type="evidence" value="ECO:0007669"/>
    <property type="project" value="UniProtKB-SubCell"/>
</dbReference>
<dbReference type="EMBL" id="BLLK01000062">
    <property type="protein sequence ID" value="GFH58502.1"/>
    <property type="molecule type" value="Genomic_DNA"/>
</dbReference>
<dbReference type="Pfam" id="PF10155">
    <property type="entry name" value="CNOT11"/>
    <property type="match status" value="1"/>
</dbReference>
<evidence type="ECO:0000256" key="7">
    <source>
        <dbReference type="ARBA" id="ARBA00023158"/>
    </source>
</evidence>
<evidence type="ECO:0000256" key="10">
    <source>
        <dbReference type="SAM" id="MobiDB-lite"/>
    </source>
</evidence>
<feature type="region of interest" description="Disordered" evidence="10">
    <location>
        <begin position="373"/>
        <end position="400"/>
    </location>
</feature>
<evidence type="ECO:0000256" key="5">
    <source>
        <dbReference type="ARBA" id="ARBA00022490"/>
    </source>
</evidence>
<keyword evidence="7" id="KW-0943">RNA-mediated gene silencing</keyword>
<evidence type="ECO:0000256" key="4">
    <source>
        <dbReference type="ARBA" id="ARBA00014872"/>
    </source>
</evidence>
<protein>
    <recommendedName>
        <fullName evidence="4">CCR4-NOT transcription complex subunit 11</fullName>
    </recommendedName>
</protein>
<dbReference type="InterPro" id="IPR019312">
    <property type="entry name" value="CNOT11"/>
</dbReference>
<dbReference type="GO" id="GO:0030014">
    <property type="term" value="C:CCR4-NOT complex"/>
    <property type="evidence" value="ECO:0007669"/>
    <property type="project" value="InterPro"/>
</dbReference>
<dbReference type="GO" id="GO:0031047">
    <property type="term" value="P:regulatory ncRNA-mediated gene silencing"/>
    <property type="evidence" value="ECO:0007669"/>
    <property type="project" value="UniProtKB-KW"/>
</dbReference>
<feature type="compositionally biased region" description="Basic residues" evidence="10">
    <location>
        <begin position="391"/>
        <end position="400"/>
    </location>
</feature>
<keyword evidence="8" id="KW-0804">Transcription</keyword>
<evidence type="ECO:0000256" key="8">
    <source>
        <dbReference type="ARBA" id="ARBA00023163"/>
    </source>
</evidence>
<keyword evidence="12" id="KW-1185">Reference proteome</keyword>
<keyword evidence="6" id="KW-0805">Transcription regulation</keyword>
<comment type="subcellular location">
    <subcellularLocation>
        <location evidence="2">Cytoplasm</location>
    </subcellularLocation>
    <subcellularLocation>
        <location evidence="1">Nucleus</location>
    </subcellularLocation>
</comment>
<keyword evidence="9" id="KW-0539">Nucleus</keyword>
<accession>A0AAD3HC83</accession>
<dbReference type="PANTHER" id="PTHR15975:SF0">
    <property type="entry name" value="CCR4-NOT TRANSCRIPTION COMPLEX SUBUNIT 11"/>
    <property type="match status" value="1"/>
</dbReference>
<evidence type="ECO:0000256" key="2">
    <source>
        <dbReference type="ARBA" id="ARBA00004496"/>
    </source>
</evidence>
<comment type="similarity">
    <text evidence="3">Belongs to the CNOT11 family.</text>
</comment>
<dbReference type="GO" id="GO:0005737">
    <property type="term" value="C:cytoplasm"/>
    <property type="evidence" value="ECO:0007669"/>
    <property type="project" value="UniProtKB-SubCell"/>
</dbReference>
<sequence length="400" mass="45375">MSEQLSSLLSNCDNEKPPFENIIRETLNTLPGSRFQFAIQLQQKLETSKETLTSTQQLCILCTIYDIGSGVSKPKKKKSVSIATNAFLSYLLQKEECIETLLSDVDFRGNLAFLQQLKAYSHNHKDDQETENDLSRLKKNRIIQNSMQGFYRPSPLFTAEKLLDDGISVMPEMNLQFLQTTFPTLRYHLIPDASHDEDEEKPSPDLLLKQMFVEPLEVEAEETVLRYCDSTGNGLELLTPDNLPSLVEQNPNIAIHFLLKVENEQQANVYHSKLVHMEITLHAMEVVYKLATLDDSPCKLNAEYLHVFILGLLERGSQDLKMVRLISVFLQNLIQNGIVHVDKFLSAEIQSFCIENARIREAQCLFKLLKERGSSGNSKGSTRNVSTGAGKRNHKDKGKK</sequence>
<evidence type="ECO:0000256" key="3">
    <source>
        <dbReference type="ARBA" id="ARBA00008030"/>
    </source>
</evidence>
<keyword evidence="5" id="KW-0963">Cytoplasm</keyword>